<sequence>MHVALYLSCQPPRAIPCGRVFARVLHRCYWHELDGVLHVYVHRSFLRPPSSTLDEVPWRVTDSVRRCVRCHHRRLVHSLHFRLDSIYRNSYRRNHSVLPIRLVEDNAGPCRSTSPFKGTSSVVYVWLSWPHVVVSPRAHTSALRRDIFTRGSGAWCIGVGLASSLTFGYVYLARRQDPLAFSVALESSSELLAIVCQLLYMGTLPTDHPDFKLQSEL</sequence>
<accession>W4HCG4</accession>
<reference evidence="2" key="1">
    <citation type="submission" date="2013-12" db="EMBL/GenBank/DDBJ databases">
        <title>The Genome Sequence of Aphanomyces astaci APO3.</title>
        <authorList>
            <consortium name="The Broad Institute Genomics Platform"/>
            <person name="Russ C."/>
            <person name="Tyler B."/>
            <person name="van West P."/>
            <person name="Dieguez-Uribeondo J."/>
            <person name="Young S.K."/>
            <person name="Zeng Q."/>
            <person name="Gargeya S."/>
            <person name="Fitzgerald M."/>
            <person name="Abouelleil A."/>
            <person name="Alvarado L."/>
            <person name="Chapman S.B."/>
            <person name="Gainer-Dewar J."/>
            <person name="Goldberg J."/>
            <person name="Griggs A."/>
            <person name="Gujja S."/>
            <person name="Hansen M."/>
            <person name="Howarth C."/>
            <person name="Imamovic A."/>
            <person name="Ireland A."/>
            <person name="Larimer J."/>
            <person name="McCowan C."/>
            <person name="Murphy C."/>
            <person name="Pearson M."/>
            <person name="Poon T.W."/>
            <person name="Priest M."/>
            <person name="Roberts A."/>
            <person name="Saif S."/>
            <person name="Shea T."/>
            <person name="Sykes S."/>
            <person name="Wortman J."/>
            <person name="Nusbaum C."/>
            <person name="Birren B."/>
        </authorList>
    </citation>
    <scope>NUCLEOTIDE SEQUENCE [LARGE SCALE GENOMIC DNA]</scope>
    <source>
        <strain evidence="2">APO3</strain>
    </source>
</reference>
<keyword evidence="1" id="KW-1133">Transmembrane helix</keyword>
<keyword evidence="1" id="KW-0812">Transmembrane</keyword>
<protein>
    <submittedName>
        <fullName evidence="2">Uncharacterized protein</fullName>
    </submittedName>
</protein>
<organism evidence="2">
    <name type="scientific">Aphanomyces astaci</name>
    <name type="common">Crayfish plague agent</name>
    <dbReference type="NCBI Taxonomy" id="112090"/>
    <lineage>
        <taxon>Eukaryota</taxon>
        <taxon>Sar</taxon>
        <taxon>Stramenopiles</taxon>
        <taxon>Oomycota</taxon>
        <taxon>Saprolegniomycetes</taxon>
        <taxon>Saprolegniales</taxon>
        <taxon>Verrucalvaceae</taxon>
        <taxon>Aphanomyces</taxon>
    </lineage>
</organism>
<keyword evidence="1" id="KW-0472">Membrane</keyword>
<gene>
    <name evidence="2" type="ORF">H257_00811</name>
</gene>
<feature type="transmembrane region" description="Helical" evidence="1">
    <location>
        <begin position="152"/>
        <end position="172"/>
    </location>
</feature>
<evidence type="ECO:0000313" key="2">
    <source>
        <dbReference type="EMBL" id="ETV89597.1"/>
    </source>
</evidence>
<dbReference type="EMBL" id="KI913114">
    <property type="protein sequence ID" value="ETV89597.1"/>
    <property type="molecule type" value="Genomic_DNA"/>
</dbReference>
<dbReference type="GeneID" id="20802807"/>
<dbReference type="AlphaFoldDB" id="W4HCG4"/>
<name>W4HCG4_APHAT</name>
<dbReference type="OrthoDB" id="125769at2759"/>
<evidence type="ECO:0000256" key="1">
    <source>
        <dbReference type="SAM" id="Phobius"/>
    </source>
</evidence>
<dbReference type="VEuPathDB" id="FungiDB:H257_00811"/>
<dbReference type="RefSeq" id="XP_009821997.1">
    <property type="nucleotide sequence ID" value="XM_009823695.1"/>
</dbReference>
<proteinExistence type="predicted"/>